<evidence type="ECO:0000313" key="10">
    <source>
        <dbReference type="EMBL" id="ADE40000.1"/>
    </source>
</evidence>
<evidence type="ECO:0000256" key="6">
    <source>
        <dbReference type="ARBA" id="ARBA00022989"/>
    </source>
</evidence>
<keyword evidence="7 9" id="KW-0472">Membrane</keyword>
<feature type="transmembrane region" description="Helical" evidence="9">
    <location>
        <begin position="190"/>
        <end position="214"/>
    </location>
</feature>
<dbReference type="PANTHER" id="PTHR11795:SF447">
    <property type="entry name" value="ABC TRANSPORTER PERMEASE PROTEIN"/>
    <property type="match status" value="1"/>
</dbReference>
<organism evidence="10 11">
    <name type="scientific">Puniceispirillum marinum (strain IMCC1322)</name>
    <dbReference type="NCBI Taxonomy" id="488538"/>
    <lineage>
        <taxon>Bacteria</taxon>
        <taxon>Pseudomonadati</taxon>
        <taxon>Pseudomonadota</taxon>
        <taxon>Alphaproteobacteria</taxon>
        <taxon>Candidatus Puniceispirillales</taxon>
        <taxon>Candidatus Puniceispirillaceae</taxon>
        <taxon>Candidatus Puniceispirillum</taxon>
    </lineage>
</organism>
<comment type="similarity">
    <text evidence="8">Belongs to the binding-protein-dependent transport system permease family. LivHM subfamily.</text>
</comment>
<dbReference type="Pfam" id="PF02653">
    <property type="entry name" value="BPD_transp_2"/>
    <property type="match status" value="1"/>
</dbReference>
<feature type="transmembrane region" description="Helical" evidence="9">
    <location>
        <begin position="226"/>
        <end position="251"/>
    </location>
</feature>
<gene>
    <name evidence="10" type="ordered locus">SAR116_1757</name>
</gene>
<dbReference type="Proteomes" id="UP000007460">
    <property type="component" value="Chromosome"/>
</dbReference>
<dbReference type="HOGENOM" id="CLU_039929_1_0_5"/>
<dbReference type="STRING" id="488538.SAR116_1757"/>
<feature type="transmembrane region" description="Helical" evidence="9">
    <location>
        <begin position="6"/>
        <end position="27"/>
    </location>
</feature>
<evidence type="ECO:0000256" key="2">
    <source>
        <dbReference type="ARBA" id="ARBA00022448"/>
    </source>
</evidence>
<dbReference type="eggNOG" id="COG0559">
    <property type="taxonomic scope" value="Bacteria"/>
</dbReference>
<name>D5BMF7_PUNMI</name>
<keyword evidence="3" id="KW-1003">Cell membrane</keyword>
<dbReference type="KEGG" id="apb:SAR116_1757"/>
<evidence type="ECO:0000256" key="1">
    <source>
        <dbReference type="ARBA" id="ARBA00004651"/>
    </source>
</evidence>
<dbReference type="GO" id="GO:0006865">
    <property type="term" value="P:amino acid transport"/>
    <property type="evidence" value="ECO:0007669"/>
    <property type="project" value="UniProtKB-KW"/>
</dbReference>
<dbReference type="EMBL" id="CP001751">
    <property type="protein sequence ID" value="ADE40000.1"/>
    <property type="molecule type" value="Genomic_DNA"/>
</dbReference>
<evidence type="ECO:0000256" key="4">
    <source>
        <dbReference type="ARBA" id="ARBA00022692"/>
    </source>
</evidence>
<proteinExistence type="inferred from homology"/>
<feature type="transmembrane region" description="Helical" evidence="9">
    <location>
        <begin position="95"/>
        <end position="118"/>
    </location>
</feature>
<keyword evidence="5" id="KW-0029">Amino-acid transport</keyword>
<evidence type="ECO:0000256" key="7">
    <source>
        <dbReference type="ARBA" id="ARBA00023136"/>
    </source>
</evidence>
<feature type="transmembrane region" description="Helical" evidence="9">
    <location>
        <begin position="263"/>
        <end position="282"/>
    </location>
</feature>
<feature type="transmembrane region" description="Helical" evidence="9">
    <location>
        <begin position="138"/>
        <end position="160"/>
    </location>
</feature>
<keyword evidence="4 9" id="KW-0812">Transmembrane</keyword>
<accession>D5BMF7</accession>
<feature type="transmembrane region" description="Helical" evidence="9">
    <location>
        <begin position="60"/>
        <end position="83"/>
    </location>
</feature>
<dbReference type="GO" id="GO:0022857">
    <property type="term" value="F:transmembrane transporter activity"/>
    <property type="evidence" value="ECO:0007669"/>
    <property type="project" value="InterPro"/>
</dbReference>
<evidence type="ECO:0000256" key="5">
    <source>
        <dbReference type="ARBA" id="ARBA00022970"/>
    </source>
</evidence>
<dbReference type="RefSeq" id="WP_013046627.1">
    <property type="nucleotide sequence ID" value="NC_014010.1"/>
</dbReference>
<dbReference type="PANTHER" id="PTHR11795">
    <property type="entry name" value="BRANCHED-CHAIN AMINO ACID TRANSPORT SYSTEM PERMEASE PROTEIN LIVH"/>
    <property type="match status" value="1"/>
</dbReference>
<sequence>MDAVIQVILSGLTLGAMYALGSIGLALTYGTMRMFNMAHGVFMTLGAYCAYTLAGQMGLPLWLSFLGGVMFAGLVAGLMHLAMVRHMLGTRDFEINILVATAGVGMLLQDLVLKAYGAYPFAQPVQIEGVFRILGSSIPYQSVAILVLAGILLGCMGLILTKTRFGLSIRATAMNREAAQLMGVRTEHTYLTVLLMAGALAGAAGVMISSLSTLSPEMGTNPAVRAFVICVVAGLGSVPGAGIAALILGLFEAVVQFYIGARYGLPLMLGLVIIVLIFRPAGLFGRQEVIRS</sequence>
<comment type="subcellular location">
    <subcellularLocation>
        <location evidence="1">Cell membrane</location>
        <topology evidence="1">Multi-pass membrane protein</topology>
    </subcellularLocation>
</comment>
<protein>
    <submittedName>
        <fullName evidence="10">Branched-chain amino acid ABC transporter, permease protein</fullName>
    </submittedName>
</protein>
<keyword evidence="2" id="KW-0813">Transport</keyword>
<dbReference type="OrthoDB" id="9810089at2"/>
<keyword evidence="11" id="KW-1185">Reference proteome</keyword>
<dbReference type="CDD" id="cd06582">
    <property type="entry name" value="TM_PBP1_LivH_like"/>
    <property type="match status" value="1"/>
</dbReference>
<evidence type="ECO:0000256" key="9">
    <source>
        <dbReference type="SAM" id="Phobius"/>
    </source>
</evidence>
<evidence type="ECO:0000313" key="11">
    <source>
        <dbReference type="Proteomes" id="UP000007460"/>
    </source>
</evidence>
<dbReference type="AlphaFoldDB" id="D5BMF7"/>
<dbReference type="InterPro" id="IPR001851">
    <property type="entry name" value="ABC_transp_permease"/>
</dbReference>
<dbReference type="InterPro" id="IPR052157">
    <property type="entry name" value="BCAA_transport_permease"/>
</dbReference>
<keyword evidence="6 9" id="KW-1133">Transmembrane helix</keyword>
<evidence type="ECO:0000256" key="8">
    <source>
        <dbReference type="ARBA" id="ARBA00037998"/>
    </source>
</evidence>
<reference evidence="10 11" key="1">
    <citation type="journal article" date="2010" name="J. Bacteriol.">
        <title>Complete genome sequence of "Candidatus Puniceispirillum marinum" IMCC1322, a representative of the SAR116 clade in the Alphaproteobacteria.</title>
        <authorList>
            <person name="Oh H.M."/>
            <person name="Kwon K.K."/>
            <person name="Kang I."/>
            <person name="Kang S.G."/>
            <person name="Lee J.H."/>
            <person name="Kim S.J."/>
            <person name="Cho J.C."/>
        </authorList>
    </citation>
    <scope>NUCLEOTIDE SEQUENCE [LARGE SCALE GENOMIC DNA]</scope>
    <source>
        <strain evidence="10 11">IMCC1322</strain>
    </source>
</reference>
<feature type="transmembrane region" description="Helical" evidence="9">
    <location>
        <begin position="34"/>
        <end position="54"/>
    </location>
</feature>
<evidence type="ECO:0000256" key="3">
    <source>
        <dbReference type="ARBA" id="ARBA00022475"/>
    </source>
</evidence>
<dbReference type="GO" id="GO:0005886">
    <property type="term" value="C:plasma membrane"/>
    <property type="evidence" value="ECO:0007669"/>
    <property type="project" value="UniProtKB-SubCell"/>
</dbReference>